<dbReference type="Proteomes" id="UP000004386">
    <property type="component" value="Unassembled WGS sequence"/>
</dbReference>
<feature type="domain" description="Nudix hydrolase" evidence="18">
    <location>
        <begin position="9"/>
        <end position="134"/>
    </location>
</feature>
<evidence type="ECO:0000256" key="14">
    <source>
        <dbReference type="ARBA" id="ARBA00041592"/>
    </source>
</evidence>
<dbReference type="GO" id="GO:0046872">
    <property type="term" value="F:metal ion binding"/>
    <property type="evidence" value="ECO:0007669"/>
    <property type="project" value="UniProtKB-KW"/>
</dbReference>
<comment type="cofactor">
    <cofactor evidence="1">
        <name>Mg(2+)</name>
        <dbReference type="ChEBI" id="CHEBI:18420"/>
    </cofactor>
</comment>
<evidence type="ECO:0000256" key="6">
    <source>
        <dbReference type="ARBA" id="ARBA00022763"/>
    </source>
</evidence>
<comment type="catalytic activity">
    <reaction evidence="10">
        <text>8-oxo-dGTP + H2O = 8-oxo-dGMP + diphosphate + H(+)</text>
        <dbReference type="Rhea" id="RHEA:31575"/>
        <dbReference type="ChEBI" id="CHEBI:15377"/>
        <dbReference type="ChEBI" id="CHEBI:15378"/>
        <dbReference type="ChEBI" id="CHEBI:33019"/>
        <dbReference type="ChEBI" id="CHEBI:63224"/>
        <dbReference type="ChEBI" id="CHEBI:77896"/>
        <dbReference type="EC" id="3.6.1.55"/>
    </reaction>
</comment>
<organism evidence="19 20">
    <name type="scientific">Brucella intermedia LMG 3301</name>
    <dbReference type="NCBI Taxonomy" id="641118"/>
    <lineage>
        <taxon>Bacteria</taxon>
        <taxon>Pseudomonadati</taxon>
        <taxon>Pseudomonadota</taxon>
        <taxon>Alphaproteobacteria</taxon>
        <taxon>Hyphomicrobiales</taxon>
        <taxon>Brucellaceae</taxon>
        <taxon>Brucella/Ochrobactrum group</taxon>
        <taxon>Brucella</taxon>
    </lineage>
</organism>
<keyword evidence="5" id="KW-0479">Metal-binding</keyword>
<gene>
    <name evidence="19" type="ORF">OINT_1000444</name>
</gene>
<comment type="catalytic activity">
    <reaction evidence="11">
        <text>8-oxo-GTP + H2O = 8-oxo-GMP + diphosphate + H(+)</text>
        <dbReference type="Rhea" id="RHEA:67616"/>
        <dbReference type="ChEBI" id="CHEBI:15377"/>
        <dbReference type="ChEBI" id="CHEBI:15378"/>
        <dbReference type="ChEBI" id="CHEBI:33019"/>
        <dbReference type="ChEBI" id="CHEBI:143553"/>
        <dbReference type="ChEBI" id="CHEBI:145694"/>
    </reaction>
</comment>
<evidence type="ECO:0000256" key="17">
    <source>
        <dbReference type="RuleBase" id="RU003476"/>
    </source>
</evidence>
<dbReference type="GO" id="GO:0006281">
    <property type="term" value="P:DNA repair"/>
    <property type="evidence" value="ECO:0007669"/>
    <property type="project" value="UniProtKB-KW"/>
</dbReference>
<dbReference type="Pfam" id="PF00293">
    <property type="entry name" value="NUDIX"/>
    <property type="match status" value="1"/>
</dbReference>
<evidence type="ECO:0000256" key="7">
    <source>
        <dbReference type="ARBA" id="ARBA00022801"/>
    </source>
</evidence>
<sequence>MHVCPSEPVMPDIVSAVLLGPQGILLGRRSPDRRAYPNRWSFPGGHVEVGEDLDCALQREIHEELGLTLRSFSFLTTIEIAIPAASFHLYTVTAWDGQPAIRDREHTELRWFTPQEAEALADLALEEYRPLFRRLGGTETGPESDRF</sequence>
<keyword evidence="6" id="KW-0227">DNA damage</keyword>
<evidence type="ECO:0000256" key="15">
    <source>
        <dbReference type="ARBA" id="ARBA00041979"/>
    </source>
</evidence>
<evidence type="ECO:0000256" key="2">
    <source>
        <dbReference type="ARBA" id="ARBA00005582"/>
    </source>
</evidence>
<comment type="caution">
    <text evidence="19">The sequence shown here is derived from an EMBL/GenBank/DDBJ whole genome shotgun (WGS) entry which is preliminary data.</text>
</comment>
<evidence type="ECO:0000256" key="8">
    <source>
        <dbReference type="ARBA" id="ARBA00022842"/>
    </source>
</evidence>
<evidence type="ECO:0000256" key="4">
    <source>
        <dbReference type="ARBA" id="ARBA00022705"/>
    </source>
</evidence>
<evidence type="ECO:0000313" key="20">
    <source>
        <dbReference type="Proteomes" id="UP000004386"/>
    </source>
</evidence>
<dbReference type="PROSITE" id="PS51462">
    <property type="entry name" value="NUDIX"/>
    <property type="match status" value="1"/>
</dbReference>
<keyword evidence="8" id="KW-0460">Magnesium</keyword>
<evidence type="ECO:0000256" key="16">
    <source>
        <dbReference type="ARBA" id="ARBA00042798"/>
    </source>
</evidence>
<reference evidence="19 20" key="1">
    <citation type="submission" date="2009-05" db="EMBL/GenBank/DDBJ databases">
        <authorList>
            <person name="Setubal J.C."/>
            <person name="Boyle S."/>
            <person name="Crasta O.R."/>
            <person name="Gillespie J.J."/>
            <person name="Kenyon R.W."/>
            <person name="Lu J."/>
            <person name="Mane S."/>
            <person name="Nagrani S."/>
            <person name="Shallom J.M."/>
            <person name="Shallom S."/>
            <person name="Shukla M."/>
            <person name="Snyder E.E."/>
            <person name="Sobral B.W."/>
            <person name="Wattam A.R."/>
            <person name="Will R."/>
            <person name="Williams K."/>
            <person name="Yoo H."/>
            <person name="Munk C."/>
            <person name="Tapia R."/>
            <person name="Green L."/>
            <person name="Rogers Y."/>
            <person name="Detter J.C."/>
            <person name="Bruce D."/>
            <person name="Brettin T.S."/>
            <person name="Tsolis R."/>
        </authorList>
    </citation>
    <scope>NUCLEOTIDE SEQUENCE [LARGE SCALE GENOMIC DNA]</scope>
    <source>
        <strain evidence="19 20">LMG 3301</strain>
    </source>
</reference>
<dbReference type="GO" id="GO:0006260">
    <property type="term" value="P:DNA replication"/>
    <property type="evidence" value="ECO:0007669"/>
    <property type="project" value="UniProtKB-KW"/>
</dbReference>
<protein>
    <recommendedName>
        <fullName evidence="13">8-oxo-dGTP diphosphatase</fullName>
        <ecNumber evidence="12">3.6.1.55</ecNumber>
    </recommendedName>
    <alternativeName>
        <fullName evidence="16">7,8-dihydro-8-oxoguanine-triphosphatase</fullName>
    </alternativeName>
    <alternativeName>
        <fullName evidence="15">Mutator protein MutT</fullName>
    </alternativeName>
    <alternativeName>
        <fullName evidence="14">dGTP pyrophosphohydrolase</fullName>
    </alternativeName>
</protein>
<evidence type="ECO:0000259" key="18">
    <source>
        <dbReference type="PROSITE" id="PS51462"/>
    </source>
</evidence>
<evidence type="ECO:0000256" key="13">
    <source>
        <dbReference type="ARBA" id="ARBA00040794"/>
    </source>
</evidence>
<dbReference type="AlphaFoldDB" id="C4WIQ6"/>
<dbReference type="InterPro" id="IPR020084">
    <property type="entry name" value="NUDIX_hydrolase_CS"/>
</dbReference>
<dbReference type="GO" id="GO:0008413">
    <property type="term" value="F:8-oxo-7,8-dihydroguanosine triphosphate pyrophosphatase activity"/>
    <property type="evidence" value="ECO:0007669"/>
    <property type="project" value="TreeGrafter"/>
</dbReference>
<dbReference type="SUPFAM" id="SSF55811">
    <property type="entry name" value="Nudix"/>
    <property type="match status" value="1"/>
</dbReference>
<dbReference type="EMBL" id="ACQA01000001">
    <property type="protein sequence ID" value="EEQ95097.1"/>
    <property type="molecule type" value="Genomic_DNA"/>
</dbReference>
<keyword evidence="7 17" id="KW-0378">Hydrolase</keyword>
<dbReference type="PROSITE" id="PS00893">
    <property type="entry name" value="NUDIX_BOX"/>
    <property type="match status" value="1"/>
</dbReference>
<dbReference type="PANTHER" id="PTHR47707:SF1">
    <property type="entry name" value="NUDIX HYDROLASE FAMILY PROTEIN"/>
    <property type="match status" value="1"/>
</dbReference>
<dbReference type="EC" id="3.6.1.55" evidence="12"/>
<dbReference type="GO" id="GO:0044715">
    <property type="term" value="F:8-oxo-dGDP phosphatase activity"/>
    <property type="evidence" value="ECO:0007669"/>
    <property type="project" value="TreeGrafter"/>
</dbReference>
<evidence type="ECO:0000256" key="10">
    <source>
        <dbReference type="ARBA" id="ARBA00035861"/>
    </source>
</evidence>
<evidence type="ECO:0000313" key="19">
    <source>
        <dbReference type="EMBL" id="EEQ95097.1"/>
    </source>
</evidence>
<dbReference type="PANTHER" id="PTHR47707">
    <property type="entry name" value="8-OXO-DGTP DIPHOSPHATASE"/>
    <property type="match status" value="1"/>
</dbReference>
<name>C4WIQ6_9HYPH</name>
<dbReference type="GO" id="GO:0035539">
    <property type="term" value="F:8-oxo-7,8-dihydrodeoxyguanosine triphosphate pyrophosphatase activity"/>
    <property type="evidence" value="ECO:0007669"/>
    <property type="project" value="UniProtKB-EC"/>
</dbReference>
<evidence type="ECO:0000256" key="3">
    <source>
        <dbReference type="ARBA" id="ARBA00022457"/>
    </source>
</evidence>
<comment type="similarity">
    <text evidence="2 17">Belongs to the Nudix hydrolase family.</text>
</comment>
<dbReference type="HOGENOM" id="CLU_037162_19_3_5"/>
<dbReference type="PRINTS" id="PR00502">
    <property type="entry name" value="NUDIXFAMILY"/>
</dbReference>
<evidence type="ECO:0000256" key="11">
    <source>
        <dbReference type="ARBA" id="ARBA00036904"/>
    </source>
</evidence>
<evidence type="ECO:0000256" key="12">
    <source>
        <dbReference type="ARBA" id="ARBA00038905"/>
    </source>
</evidence>
<dbReference type="GO" id="GO:0044716">
    <property type="term" value="F:8-oxo-GDP phosphatase activity"/>
    <property type="evidence" value="ECO:0007669"/>
    <property type="project" value="TreeGrafter"/>
</dbReference>
<proteinExistence type="inferred from homology"/>
<dbReference type="InterPro" id="IPR015797">
    <property type="entry name" value="NUDIX_hydrolase-like_dom_sf"/>
</dbReference>
<keyword evidence="4" id="KW-0235">DNA replication</keyword>
<dbReference type="InterPro" id="IPR047127">
    <property type="entry name" value="MutT-like"/>
</dbReference>
<keyword evidence="3" id="KW-0515">Mutator protein</keyword>
<evidence type="ECO:0000256" key="5">
    <source>
        <dbReference type="ARBA" id="ARBA00022723"/>
    </source>
</evidence>
<accession>C4WIQ6</accession>
<evidence type="ECO:0000256" key="1">
    <source>
        <dbReference type="ARBA" id="ARBA00001946"/>
    </source>
</evidence>
<evidence type="ECO:0000256" key="9">
    <source>
        <dbReference type="ARBA" id="ARBA00023204"/>
    </source>
</evidence>
<dbReference type="InterPro" id="IPR020476">
    <property type="entry name" value="Nudix_hydrolase"/>
</dbReference>
<keyword evidence="9" id="KW-0234">DNA repair</keyword>
<dbReference type="InterPro" id="IPR000086">
    <property type="entry name" value="NUDIX_hydrolase_dom"/>
</dbReference>
<dbReference type="Gene3D" id="3.90.79.10">
    <property type="entry name" value="Nucleoside Triphosphate Pyrophosphohydrolase"/>
    <property type="match status" value="1"/>
</dbReference>